<evidence type="ECO:0000256" key="2">
    <source>
        <dbReference type="SAM" id="Phobius"/>
    </source>
</evidence>
<name>S8EX20_FOMSC</name>
<dbReference type="InParanoid" id="S8EX20"/>
<feature type="region of interest" description="Disordered" evidence="1">
    <location>
        <begin position="279"/>
        <end position="306"/>
    </location>
</feature>
<gene>
    <name evidence="4" type="ORF">FOMPIDRAFT_1026302</name>
</gene>
<evidence type="ECO:0000313" key="5">
    <source>
        <dbReference type="Proteomes" id="UP000015241"/>
    </source>
</evidence>
<dbReference type="InterPro" id="IPR052744">
    <property type="entry name" value="GPAT/DAPAT"/>
</dbReference>
<feature type="transmembrane region" description="Helical" evidence="2">
    <location>
        <begin position="398"/>
        <end position="417"/>
    </location>
</feature>
<dbReference type="SMART" id="SM00563">
    <property type="entry name" value="PlsC"/>
    <property type="match status" value="1"/>
</dbReference>
<dbReference type="CDD" id="cd07992">
    <property type="entry name" value="LPLAT_AAK14816-like"/>
    <property type="match status" value="1"/>
</dbReference>
<evidence type="ECO:0000313" key="4">
    <source>
        <dbReference type="EMBL" id="EPS94140.1"/>
    </source>
</evidence>
<evidence type="ECO:0000259" key="3">
    <source>
        <dbReference type="SMART" id="SM00563"/>
    </source>
</evidence>
<organism evidence="4 5">
    <name type="scientific">Fomitopsis schrenkii</name>
    <name type="common">Brown rot fungus</name>
    <dbReference type="NCBI Taxonomy" id="2126942"/>
    <lineage>
        <taxon>Eukaryota</taxon>
        <taxon>Fungi</taxon>
        <taxon>Dikarya</taxon>
        <taxon>Basidiomycota</taxon>
        <taxon>Agaricomycotina</taxon>
        <taxon>Agaricomycetes</taxon>
        <taxon>Polyporales</taxon>
        <taxon>Fomitopsis</taxon>
    </lineage>
</organism>
<keyword evidence="2" id="KW-0472">Membrane</keyword>
<reference evidence="4 5" key="1">
    <citation type="journal article" date="2012" name="Science">
        <title>The Paleozoic origin of enzymatic lignin decomposition reconstructed from 31 fungal genomes.</title>
        <authorList>
            <person name="Floudas D."/>
            <person name="Binder M."/>
            <person name="Riley R."/>
            <person name="Barry K."/>
            <person name="Blanchette R.A."/>
            <person name="Henrissat B."/>
            <person name="Martinez A.T."/>
            <person name="Otillar R."/>
            <person name="Spatafora J.W."/>
            <person name="Yadav J.S."/>
            <person name="Aerts A."/>
            <person name="Benoit I."/>
            <person name="Boyd A."/>
            <person name="Carlson A."/>
            <person name="Copeland A."/>
            <person name="Coutinho P.M."/>
            <person name="de Vries R.P."/>
            <person name="Ferreira P."/>
            <person name="Findley K."/>
            <person name="Foster B."/>
            <person name="Gaskell J."/>
            <person name="Glotzer D."/>
            <person name="Gorecki P."/>
            <person name="Heitman J."/>
            <person name="Hesse C."/>
            <person name="Hori C."/>
            <person name="Igarashi K."/>
            <person name="Jurgens J.A."/>
            <person name="Kallen N."/>
            <person name="Kersten P."/>
            <person name="Kohler A."/>
            <person name="Kuees U."/>
            <person name="Kumar T.K.A."/>
            <person name="Kuo A."/>
            <person name="LaButti K."/>
            <person name="Larrondo L.F."/>
            <person name="Lindquist E."/>
            <person name="Ling A."/>
            <person name="Lombard V."/>
            <person name="Lucas S."/>
            <person name="Lundell T."/>
            <person name="Martin R."/>
            <person name="McLaughlin D.J."/>
            <person name="Morgenstern I."/>
            <person name="Morin E."/>
            <person name="Murat C."/>
            <person name="Nagy L.G."/>
            <person name="Nolan M."/>
            <person name="Ohm R.A."/>
            <person name="Patyshakuliyeva A."/>
            <person name="Rokas A."/>
            <person name="Ruiz-Duenas F.J."/>
            <person name="Sabat G."/>
            <person name="Salamov A."/>
            <person name="Samejima M."/>
            <person name="Schmutz J."/>
            <person name="Slot J.C."/>
            <person name="St John F."/>
            <person name="Stenlid J."/>
            <person name="Sun H."/>
            <person name="Sun S."/>
            <person name="Syed K."/>
            <person name="Tsang A."/>
            <person name="Wiebenga A."/>
            <person name="Young D."/>
            <person name="Pisabarro A."/>
            <person name="Eastwood D.C."/>
            <person name="Martin F."/>
            <person name="Cullen D."/>
            <person name="Grigoriev I.V."/>
            <person name="Hibbett D.S."/>
        </authorList>
    </citation>
    <scope>NUCLEOTIDE SEQUENCE</scope>
    <source>
        <strain evidence="5">FP-58527</strain>
    </source>
</reference>
<dbReference type="AlphaFoldDB" id="S8EX20"/>
<keyword evidence="5" id="KW-1185">Reference proteome</keyword>
<protein>
    <recommendedName>
        <fullName evidence="3">Phospholipid/glycerol acyltransferase domain-containing protein</fullName>
    </recommendedName>
</protein>
<dbReference type="HOGENOM" id="CLU_509122_0_0_1"/>
<dbReference type="EMBL" id="KE504243">
    <property type="protein sequence ID" value="EPS94140.1"/>
    <property type="molecule type" value="Genomic_DNA"/>
</dbReference>
<feature type="domain" description="Phospholipid/glycerol acyltransferase" evidence="3">
    <location>
        <begin position="44"/>
        <end position="179"/>
    </location>
</feature>
<dbReference type="Proteomes" id="UP000015241">
    <property type="component" value="Unassembled WGS sequence"/>
</dbReference>
<dbReference type="PANTHER" id="PTHR31605">
    <property type="entry name" value="GLYCEROL-3-PHOSPHATE O-ACYLTRANSFERASE 1"/>
    <property type="match status" value="1"/>
</dbReference>
<evidence type="ECO:0000256" key="1">
    <source>
        <dbReference type="SAM" id="MobiDB-lite"/>
    </source>
</evidence>
<dbReference type="Pfam" id="PF01553">
    <property type="entry name" value="Acyltransferase"/>
    <property type="match status" value="1"/>
</dbReference>
<keyword evidence="2" id="KW-1133">Transmembrane helix</keyword>
<dbReference type="SUPFAM" id="SSF69593">
    <property type="entry name" value="Glycerol-3-phosphate (1)-acyltransferase"/>
    <property type="match status" value="1"/>
</dbReference>
<dbReference type="GO" id="GO:0008654">
    <property type="term" value="P:phospholipid biosynthetic process"/>
    <property type="evidence" value="ECO:0007669"/>
    <property type="project" value="TreeGrafter"/>
</dbReference>
<sequence length="543" mass="61512">MPNGTPTPWSYFFIRLLFKFVLKIFYGTIVVENAHVIPPRGKPCIVCANHSNSLTDALLLVTAIPSKRRNLLRLTAKSTQFGRKTFTSWLIESAGTVPIKRRQDFPNGDADNSGVMQHLIEALEYGDAVCLFPEGMSRYHPTIAPLKTGVARLVSDVLSRNRDKPDFEVLVQTCSVTYMHRQHFRSDVLVTFHEPLRFTPKDNPELLAPVNYEEVRALTARMHQQISLGTLDAPSWRMIRNAKLAACMYAPLGTTMSLGDYVRVVRTFLEAFKLAEQPVSENQSGSDGEAANKENGHGEGAQGEDEKIRQLGDDLKAYQDQLVLHGIKDDRIRRPLPTHIILYRIGVRLGWAAFLFTISLPGLLLWLPVFLTTFVAVSRFKRTGPIWDTWDEIAQYKLIYGLVSGLCVWGGATLLTLPVAPLTAPLVPVAMWMALRWLEDAVAAFRAFAVLTTLLRMGPRRIAALHATRERLHARVMDLAVHTLGLPPDPETYFERTGGKEKGRVRGRWASKAKYFSVRRRRKRDWNETLRLYDQVDYPEDEY</sequence>
<dbReference type="GO" id="GO:0004366">
    <property type="term" value="F:glycerol-3-phosphate O-acyltransferase activity"/>
    <property type="evidence" value="ECO:0007669"/>
    <property type="project" value="TreeGrafter"/>
</dbReference>
<keyword evidence="2" id="KW-0812">Transmembrane</keyword>
<dbReference type="PANTHER" id="PTHR31605:SF0">
    <property type="entry name" value="GLYCEROL-3-PHOSPHATE O-ACYLTRANSFERASE 1"/>
    <property type="match status" value="1"/>
</dbReference>
<accession>S8EX20</accession>
<dbReference type="InterPro" id="IPR002123">
    <property type="entry name" value="Plipid/glycerol_acylTrfase"/>
</dbReference>
<dbReference type="OrthoDB" id="5567124at2759"/>
<feature type="transmembrane region" description="Helical" evidence="2">
    <location>
        <begin position="349"/>
        <end position="377"/>
    </location>
</feature>
<proteinExistence type="predicted"/>
<dbReference type="GO" id="GO:0016287">
    <property type="term" value="F:glycerone-phosphate O-acyltransferase activity"/>
    <property type="evidence" value="ECO:0007669"/>
    <property type="project" value="TreeGrafter"/>
</dbReference>
<dbReference type="eggNOG" id="ENOG502QUY6">
    <property type="taxonomic scope" value="Eukaryota"/>
</dbReference>